<evidence type="ECO:0000256" key="1">
    <source>
        <dbReference type="SAM" id="Coils"/>
    </source>
</evidence>
<keyword evidence="2" id="KW-1133">Transmembrane helix</keyword>
<evidence type="ECO:0000313" key="3">
    <source>
        <dbReference type="EMBL" id="QOV22782.1"/>
    </source>
</evidence>
<evidence type="ECO:0000313" key="4">
    <source>
        <dbReference type="Proteomes" id="UP000593846"/>
    </source>
</evidence>
<feature type="transmembrane region" description="Helical" evidence="2">
    <location>
        <begin position="20"/>
        <end position="40"/>
    </location>
</feature>
<dbReference type="Proteomes" id="UP000593846">
    <property type="component" value="Chromosome"/>
</dbReference>
<feature type="transmembrane region" description="Helical" evidence="2">
    <location>
        <begin position="234"/>
        <end position="257"/>
    </location>
</feature>
<evidence type="ECO:0000256" key="2">
    <source>
        <dbReference type="SAM" id="Phobius"/>
    </source>
</evidence>
<accession>A0A7S6RFZ3</accession>
<sequence>MLNKIRQFWGKSRKINNQPLNKVSLVVIIVIDIFILINVFTGLSDISTWYITPYQAYPCYSPWQDYTNQDNVDKDFNIINNSLSQTPNQPSQERIYQEVEQRNLGKVSPICLEYSRYQDKINNPQNQKIIKNVQQQQARVNQLAETNRQIRAEYPTTLLEKIAELPREQSINLVDAAKAKQTLDTNNQRISTIEAEIKELKNQLVTKPESVKFLEFIREDSNFTQVEKNYQRALFWYPSIQLILQSLFLVPLILIALSVHNFSQRREYGLISLISWHLLVIFFIPLILKVFEFLQVGVLFQFIFNIVSRILGGLLFLISYVYILLIPVVGFGIIQLFQRVILNTKAQAVRRVQESRCINCAKKIRNHDAYCPHCGYYQYVECPNCHNLTYKYLPHCHHCGASQDSTSS</sequence>
<gene>
    <name evidence="3" type="ORF">IM676_19460</name>
</gene>
<feature type="transmembrane region" description="Helical" evidence="2">
    <location>
        <begin position="269"/>
        <end position="291"/>
    </location>
</feature>
<name>A0A7S6RFZ3_9CYAN</name>
<keyword evidence="2" id="KW-0812">Transmembrane</keyword>
<feature type="coiled-coil region" evidence="1">
    <location>
        <begin position="126"/>
        <end position="203"/>
    </location>
</feature>
<dbReference type="RefSeq" id="WP_200988397.1">
    <property type="nucleotide sequence ID" value="NZ_CP063311.1"/>
</dbReference>
<reference evidence="4" key="1">
    <citation type="submission" date="2020-10" db="EMBL/GenBank/DDBJ databases">
        <title>Genome-based taxonomic classification of the species Anabaenopsis elenkinii.</title>
        <authorList>
            <person name="Delbaje E."/>
            <person name="Andreote A.P.D."/>
            <person name="Pellegrinetti T.A."/>
            <person name="Cruz R.B."/>
            <person name="Branco L.H.Z."/>
            <person name="Fiore M.F."/>
        </authorList>
    </citation>
    <scope>NUCLEOTIDE SEQUENCE [LARGE SCALE GENOMIC DNA]</scope>
    <source>
        <strain evidence="4">CCIBt3563</strain>
    </source>
</reference>
<keyword evidence="1" id="KW-0175">Coiled coil</keyword>
<keyword evidence="4" id="KW-1185">Reference proteome</keyword>
<feature type="transmembrane region" description="Helical" evidence="2">
    <location>
        <begin position="311"/>
        <end position="337"/>
    </location>
</feature>
<organism evidence="3 4">
    <name type="scientific">Anabaenopsis elenkinii CCIBt3563</name>
    <dbReference type="NCBI Taxonomy" id="2779889"/>
    <lineage>
        <taxon>Bacteria</taxon>
        <taxon>Bacillati</taxon>
        <taxon>Cyanobacteriota</taxon>
        <taxon>Cyanophyceae</taxon>
        <taxon>Nostocales</taxon>
        <taxon>Nodulariaceae</taxon>
        <taxon>Anabaenopsis</taxon>
    </lineage>
</organism>
<dbReference type="AlphaFoldDB" id="A0A7S6RFZ3"/>
<dbReference type="EMBL" id="CP063311">
    <property type="protein sequence ID" value="QOV22782.1"/>
    <property type="molecule type" value="Genomic_DNA"/>
</dbReference>
<proteinExistence type="predicted"/>
<keyword evidence="2" id="KW-0472">Membrane</keyword>
<protein>
    <recommendedName>
        <fullName evidence="5">Zinc ribbon domain-containing protein</fullName>
    </recommendedName>
</protein>
<dbReference type="KEGG" id="aee:IM676_19460"/>
<evidence type="ECO:0008006" key="5">
    <source>
        <dbReference type="Google" id="ProtNLM"/>
    </source>
</evidence>